<dbReference type="PANTHER" id="PTHR48051">
    <property type="match status" value="1"/>
</dbReference>
<dbReference type="PANTHER" id="PTHR48051:SF54">
    <property type="entry name" value="LEUCINE-RICH REPEAT-CONTAINING PROTEIN"/>
    <property type="match status" value="1"/>
</dbReference>
<dbReference type="CDD" id="cd20694">
    <property type="entry name" value="CdiI_Ct-like"/>
    <property type="match status" value="1"/>
</dbReference>
<dbReference type="SMART" id="SM00369">
    <property type="entry name" value="LRR_TYP"/>
    <property type="match status" value="7"/>
</dbReference>
<dbReference type="InterPro" id="IPR049796">
    <property type="entry name" value="CdiI_Ct-like"/>
</dbReference>
<keyword evidence="2" id="KW-0677">Repeat</keyword>
<dbReference type="Proteomes" id="UP000612362">
    <property type="component" value="Unassembled WGS sequence"/>
</dbReference>
<dbReference type="SMART" id="SM00364">
    <property type="entry name" value="LRR_BAC"/>
    <property type="match status" value="7"/>
</dbReference>
<gene>
    <name evidence="3" type="ORF">KSX_42110</name>
</gene>
<dbReference type="Pfam" id="PF13855">
    <property type="entry name" value="LRR_8"/>
    <property type="match status" value="1"/>
</dbReference>
<dbReference type="InterPro" id="IPR003591">
    <property type="entry name" value="Leu-rich_rpt_typical-subtyp"/>
</dbReference>
<comment type="caution">
    <text evidence="3">The sequence shown here is derived from an EMBL/GenBank/DDBJ whole genome shotgun (WGS) entry which is preliminary data.</text>
</comment>
<keyword evidence="4" id="KW-1185">Reference proteome</keyword>
<evidence type="ECO:0000313" key="3">
    <source>
        <dbReference type="EMBL" id="GHO46048.1"/>
    </source>
</evidence>
<reference evidence="3" key="1">
    <citation type="submission" date="2020-10" db="EMBL/GenBank/DDBJ databases">
        <title>Taxonomic study of unclassified bacteria belonging to the class Ktedonobacteria.</title>
        <authorList>
            <person name="Yabe S."/>
            <person name="Wang C.M."/>
            <person name="Zheng Y."/>
            <person name="Sakai Y."/>
            <person name="Cavaletti L."/>
            <person name="Monciardini P."/>
            <person name="Donadio S."/>
        </authorList>
    </citation>
    <scope>NUCLEOTIDE SEQUENCE</scope>
    <source>
        <strain evidence="3">SOSP1-1</strain>
    </source>
</reference>
<proteinExistence type="predicted"/>
<evidence type="ECO:0000256" key="1">
    <source>
        <dbReference type="ARBA" id="ARBA00022614"/>
    </source>
</evidence>
<evidence type="ECO:0000256" key="2">
    <source>
        <dbReference type="ARBA" id="ARBA00022737"/>
    </source>
</evidence>
<dbReference type="InterPro" id="IPR050216">
    <property type="entry name" value="LRR_domain-containing"/>
</dbReference>
<dbReference type="AlphaFoldDB" id="A0A8J3MTX3"/>
<keyword evidence="1" id="KW-0433">Leucine-rich repeat</keyword>
<dbReference type="PROSITE" id="PS51450">
    <property type="entry name" value="LRR"/>
    <property type="match status" value="4"/>
</dbReference>
<dbReference type="RefSeq" id="WP_220195451.1">
    <property type="nucleotide sequence ID" value="NZ_BNJF01000002.1"/>
</dbReference>
<organism evidence="3 4">
    <name type="scientific">Ktedonospora formicarum</name>
    <dbReference type="NCBI Taxonomy" id="2778364"/>
    <lineage>
        <taxon>Bacteria</taxon>
        <taxon>Bacillati</taxon>
        <taxon>Chloroflexota</taxon>
        <taxon>Ktedonobacteria</taxon>
        <taxon>Ktedonobacterales</taxon>
        <taxon>Ktedonobacteraceae</taxon>
        <taxon>Ktedonospora</taxon>
    </lineage>
</organism>
<dbReference type="SUPFAM" id="SSF52058">
    <property type="entry name" value="L domain-like"/>
    <property type="match status" value="1"/>
</dbReference>
<dbReference type="EMBL" id="BNJF01000002">
    <property type="protein sequence ID" value="GHO46048.1"/>
    <property type="molecule type" value="Genomic_DNA"/>
</dbReference>
<evidence type="ECO:0000313" key="4">
    <source>
        <dbReference type="Proteomes" id="UP000612362"/>
    </source>
</evidence>
<dbReference type="InterPro" id="IPR001611">
    <property type="entry name" value="Leu-rich_rpt"/>
</dbReference>
<protein>
    <submittedName>
        <fullName evidence="3">Uncharacterized protein</fullName>
    </submittedName>
</protein>
<dbReference type="InterPro" id="IPR032675">
    <property type="entry name" value="LRR_dom_sf"/>
</dbReference>
<name>A0A8J3MTX3_9CHLR</name>
<dbReference type="Pfam" id="PF00560">
    <property type="entry name" value="LRR_1"/>
    <property type="match status" value="1"/>
</dbReference>
<sequence>MTYKPVQPHTKAEAELAFALGIKNHIIDALLGVTYYEEDWRWVQNACLALLDDPDHHIQWVAIQCLGHLATFHHTLDLPIVLSALGARTSDPCLAAALNDAFDDIATGINDTSYFEEHWDELPRQIKEGLIEGGIFNSLGKHVSKRNFVSDREGMIPEHGSRDHTLVERLKYHSEVSPSHDWNEYYDEQGNLLRLSLAELGLTHCPPELWQLTSLLDLDLNENQLSSLPVELGRLINLESLGLSENRFTHLPPVLGELIHLQELYLDTNRLQNIPTFIGRLSNLHTLCVDKNQLSSLPAELGELPNLVTLYLHINQLGSLPAEIGKLLNLRTLFLQENQLRNVPAELGQLVNLTWLSLDGNRLRSLPAQLGQLINLHTLSLSQNPQLQIPPPEIVQQGVPAILAYLQTL</sequence>
<dbReference type="Gene3D" id="3.80.10.10">
    <property type="entry name" value="Ribonuclease Inhibitor"/>
    <property type="match status" value="2"/>
</dbReference>
<dbReference type="GO" id="GO:0005737">
    <property type="term" value="C:cytoplasm"/>
    <property type="evidence" value="ECO:0007669"/>
    <property type="project" value="TreeGrafter"/>
</dbReference>
<accession>A0A8J3MTX3</accession>